<dbReference type="Gene3D" id="3.40.50.720">
    <property type="entry name" value="NAD(P)-binding Rossmann-like Domain"/>
    <property type="match status" value="1"/>
</dbReference>
<reference evidence="5" key="1">
    <citation type="journal article" date="2019" name="Int. J. Syst. Evol. Microbiol.">
        <title>The Global Catalogue of Microorganisms (GCM) 10K type strain sequencing project: providing services to taxonomists for standard genome sequencing and annotation.</title>
        <authorList>
            <consortium name="The Broad Institute Genomics Platform"/>
            <consortium name="The Broad Institute Genome Sequencing Center for Infectious Disease"/>
            <person name="Wu L."/>
            <person name="Ma J."/>
        </authorList>
    </citation>
    <scope>NUCLEOTIDE SEQUENCE [LARGE SCALE GENOMIC DNA]</scope>
    <source>
        <strain evidence="5">CGMCC 4.7152</strain>
    </source>
</reference>
<evidence type="ECO:0000313" key="4">
    <source>
        <dbReference type="EMBL" id="MFC5002122.1"/>
    </source>
</evidence>
<evidence type="ECO:0000313" key="5">
    <source>
        <dbReference type="Proteomes" id="UP001595912"/>
    </source>
</evidence>
<organism evidence="4 5">
    <name type="scientific">Dactylosporangium cerinum</name>
    <dbReference type="NCBI Taxonomy" id="1434730"/>
    <lineage>
        <taxon>Bacteria</taxon>
        <taxon>Bacillati</taxon>
        <taxon>Actinomycetota</taxon>
        <taxon>Actinomycetes</taxon>
        <taxon>Micromonosporales</taxon>
        <taxon>Micromonosporaceae</taxon>
        <taxon>Dactylosporangium</taxon>
    </lineage>
</organism>
<sequence length="295" mass="31449">MTTVLVIGATGKQGGAVARLLLDHGHEVTAYVRSPESPAALALAAAGARLAAGDLADPEPLSRAALGADAIFGLSVPFGAGGKDEEVAQGRLLVDVAARAGAHLVYSSVRGAGQLVETNIDHADSKQLVEAHLRAQEVRATVLGPVYFMENVLNVGFSRLTDGVLANPLSPGKPLDQVTVRDIAGLAVHAVEHPDRFAGQRIDVVSDRVTGEEAARVLSDVLGREIPYRQLPLDQVRQWAGDEIADMFQRFEDNTDFLDAAALHAAYPDVAWHSYADWARTVDWDRVLGDRTAAR</sequence>
<comment type="similarity">
    <text evidence="1">Belongs to the NmrA-type oxidoreductase family.</text>
</comment>
<evidence type="ECO:0000259" key="3">
    <source>
        <dbReference type="Pfam" id="PF05368"/>
    </source>
</evidence>
<dbReference type="PANTHER" id="PTHR42748">
    <property type="entry name" value="NITROGEN METABOLITE REPRESSION PROTEIN NMRA FAMILY MEMBER"/>
    <property type="match status" value="1"/>
</dbReference>
<dbReference type="EMBL" id="JBHSIU010000041">
    <property type="protein sequence ID" value="MFC5002122.1"/>
    <property type="molecule type" value="Genomic_DNA"/>
</dbReference>
<evidence type="ECO:0000256" key="1">
    <source>
        <dbReference type="ARBA" id="ARBA00006328"/>
    </source>
</evidence>
<keyword evidence="5" id="KW-1185">Reference proteome</keyword>
<dbReference type="Gene3D" id="3.90.25.10">
    <property type="entry name" value="UDP-galactose 4-epimerase, domain 1"/>
    <property type="match status" value="1"/>
</dbReference>
<dbReference type="InterPro" id="IPR036291">
    <property type="entry name" value="NAD(P)-bd_dom_sf"/>
</dbReference>
<feature type="domain" description="NmrA-like" evidence="3">
    <location>
        <begin position="3"/>
        <end position="261"/>
    </location>
</feature>
<keyword evidence="2" id="KW-0521">NADP</keyword>
<dbReference type="RefSeq" id="WP_380119913.1">
    <property type="nucleotide sequence ID" value="NZ_JBHSIU010000041.1"/>
</dbReference>
<dbReference type="InterPro" id="IPR008030">
    <property type="entry name" value="NmrA-like"/>
</dbReference>
<proteinExistence type="inferred from homology"/>
<dbReference type="SUPFAM" id="SSF51735">
    <property type="entry name" value="NAD(P)-binding Rossmann-fold domains"/>
    <property type="match status" value="1"/>
</dbReference>
<evidence type="ECO:0000256" key="2">
    <source>
        <dbReference type="ARBA" id="ARBA00022857"/>
    </source>
</evidence>
<dbReference type="Proteomes" id="UP001595912">
    <property type="component" value="Unassembled WGS sequence"/>
</dbReference>
<accession>A0ABV9W1A2</accession>
<protein>
    <submittedName>
        <fullName evidence="4">NmrA family NAD(P)-binding protein</fullName>
    </submittedName>
</protein>
<dbReference type="PANTHER" id="PTHR42748:SF7">
    <property type="entry name" value="NMRA LIKE REDOX SENSOR 1-RELATED"/>
    <property type="match status" value="1"/>
</dbReference>
<name>A0ABV9W1A2_9ACTN</name>
<comment type="caution">
    <text evidence="4">The sequence shown here is derived from an EMBL/GenBank/DDBJ whole genome shotgun (WGS) entry which is preliminary data.</text>
</comment>
<dbReference type="InterPro" id="IPR051164">
    <property type="entry name" value="NmrA-like_oxidored"/>
</dbReference>
<dbReference type="Pfam" id="PF05368">
    <property type="entry name" value="NmrA"/>
    <property type="match status" value="1"/>
</dbReference>
<gene>
    <name evidence="4" type="ORF">ACFPIJ_30360</name>
</gene>